<feature type="signal peptide" evidence="3">
    <location>
        <begin position="1"/>
        <end position="26"/>
    </location>
</feature>
<proteinExistence type="predicted"/>
<protein>
    <recommendedName>
        <fullName evidence="6">Gram-positive cocci surface proteins LPxTG domain-containing protein</fullName>
    </recommendedName>
</protein>
<keyword evidence="2" id="KW-0472">Membrane</keyword>
<evidence type="ECO:0000256" key="1">
    <source>
        <dbReference type="SAM" id="MobiDB-lite"/>
    </source>
</evidence>
<keyword evidence="2" id="KW-0812">Transmembrane</keyword>
<evidence type="ECO:0000313" key="4">
    <source>
        <dbReference type="EMBL" id="SLM84743.1"/>
    </source>
</evidence>
<feature type="transmembrane region" description="Helical" evidence="2">
    <location>
        <begin position="300"/>
        <end position="318"/>
    </location>
</feature>
<evidence type="ECO:0008006" key="6">
    <source>
        <dbReference type="Google" id="ProtNLM"/>
    </source>
</evidence>
<sequence length="322" mass="35153">MKKRINSLLMCGIVVGSLGIGTVALAEDSKVAEKASQEEVVTESTIAESISGETKTSETTQESNTSDIKKDTVDVTKVEEKIEKIVGEKKGEDVPVETNPQAGKIREELLTGGYGITKEQLDKYTDDQLEQTMTLFTRYNYDITGMDYGSYVRLLNTLYVDKTVNVNDALTQLSFDPDSFNSFSEMIPQVDKLQKYLSTLYPANSSFIPGVTLTNDQLIAKLNKLQKMEDELKANGQTMPFGRIAGLVQADTDEETGTSSTTTETTATTSESNKKDKVTLTSSSDKTGGFLPKTGEKQTGGIFMTLGLFTILGAGFVLRKKL</sequence>
<evidence type="ECO:0000256" key="2">
    <source>
        <dbReference type="SAM" id="Phobius"/>
    </source>
</evidence>
<feature type="region of interest" description="Disordered" evidence="1">
    <location>
        <begin position="42"/>
        <end position="68"/>
    </location>
</feature>
<dbReference type="EMBL" id="FWFD01000003">
    <property type="protein sequence ID" value="SLM84743.1"/>
    <property type="molecule type" value="Genomic_DNA"/>
</dbReference>
<organism evidence="4 5">
    <name type="scientific">Vagococcus fluvialis bH819</name>
    <dbReference type="NCBI Taxonomy" id="1255619"/>
    <lineage>
        <taxon>Bacteria</taxon>
        <taxon>Bacillati</taxon>
        <taxon>Bacillota</taxon>
        <taxon>Bacilli</taxon>
        <taxon>Lactobacillales</taxon>
        <taxon>Enterococcaceae</taxon>
        <taxon>Vagococcus</taxon>
    </lineage>
</organism>
<dbReference type="RefSeq" id="WP_179203766.1">
    <property type="nucleotide sequence ID" value="NZ_FWFD01000003.1"/>
</dbReference>
<feature type="chain" id="PRO_5012439969" description="Gram-positive cocci surface proteins LPxTG domain-containing protein" evidence="3">
    <location>
        <begin position="27"/>
        <end position="322"/>
    </location>
</feature>
<dbReference type="Proteomes" id="UP000195918">
    <property type="component" value="Unassembled WGS sequence"/>
</dbReference>
<keyword evidence="2" id="KW-1133">Transmembrane helix</keyword>
<feature type="compositionally biased region" description="Polar residues" evidence="1">
    <location>
        <begin position="42"/>
        <end position="66"/>
    </location>
</feature>
<feature type="region of interest" description="Disordered" evidence="1">
    <location>
        <begin position="250"/>
        <end position="294"/>
    </location>
</feature>
<accession>A0A1X6WK86</accession>
<gene>
    <name evidence="4" type="ORF">FM121_01525</name>
</gene>
<evidence type="ECO:0000313" key="5">
    <source>
        <dbReference type="Proteomes" id="UP000195918"/>
    </source>
</evidence>
<evidence type="ECO:0000256" key="3">
    <source>
        <dbReference type="SAM" id="SignalP"/>
    </source>
</evidence>
<name>A0A1X6WK86_9ENTE</name>
<dbReference type="AlphaFoldDB" id="A0A1X6WK86"/>
<feature type="compositionally biased region" description="Low complexity" evidence="1">
    <location>
        <begin position="257"/>
        <end position="271"/>
    </location>
</feature>
<reference evidence="5" key="1">
    <citation type="submission" date="2017-02" db="EMBL/GenBank/DDBJ databases">
        <authorList>
            <person name="Dridi B."/>
        </authorList>
    </citation>
    <scope>NUCLEOTIDE SEQUENCE [LARGE SCALE GENOMIC DNA]</scope>
    <source>
        <strain evidence="5">bH819</strain>
    </source>
</reference>
<keyword evidence="3" id="KW-0732">Signal</keyword>
<dbReference type="NCBIfam" id="TIGR01167">
    <property type="entry name" value="LPXTG_anchor"/>
    <property type="match status" value="1"/>
</dbReference>
<keyword evidence="5" id="KW-1185">Reference proteome</keyword>